<feature type="chain" id="PRO_5039273701" description="DUF5067 domain-containing protein" evidence="2">
    <location>
        <begin position="24"/>
        <end position="323"/>
    </location>
</feature>
<evidence type="ECO:0000256" key="2">
    <source>
        <dbReference type="SAM" id="SignalP"/>
    </source>
</evidence>
<dbReference type="KEGG" id="erx:ATZ35_15910"/>
<keyword evidence="1 2" id="KW-0732">Signal</keyword>
<evidence type="ECO:0000313" key="4">
    <source>
        <dbReference type="EMBL" id="ALS38579.1"/>
    </source>
</evidence>
<dbReference type="EMBL" id="CP013655">
    <property type="protein sequence ID" value="ALS38579.1"/>
    <property type="molecule type" value="Genomic_DNA"/>
</dbReference>
<dbReference type="STRING" id="118060.ATZ35_15910"/>
<dbReference type="Gene3D" id="2.60.40.1240">
    <property type="match status" value="1"/>
</dbReference>
<feature type="signal peptide" evidence="2">
    <location>
        <begin position="1"/>
        <end position="23"/>
    </location>
</feature>
<proteinExistence type="predicted"/>
<evidence type="ECO:0000313" key="5">
    <source>
        <dbReference type="Proteomes" id="UP000067523"/>
    </source>
</evidence>
<evidence type="ECO:0000259" key="3">
    <source>
        <dbReference type="Pfam" id="PF16729"/>
    </source>
</evidence>
<sequence>MKKIIRYFPIFVFSLFIISGCSATLSDKKQSFEAEGIQYQFQLPSTWEVTKDYKATYNKSAVFGAKDKKSNSSLFVLASRKENVDLADFGERTRKELAKLYNYKAKDIYMKETKIGKYKAYKYTLNTTFEKRSTWLHLYYIETEHGLVQFDFYSADDGQHEKRVDIIDSSAYSIKEKEDQGPVEDEDEIVFDSSTLEVKVTGVMDLAGENDTSVYAIRYMVTNKGKQDDITPKKWQELIKVTQNDQGLQEGTVKKDDQVVDITKLLEQQNQTIPSGESLEAVVIYTLKDKTKDIVLTPSKEVFKDAEPVHLTLAKDSGKEDGK</sequence>
<dbReference type="InterPro" id="IPR029050">
    <property type="entry name" value="Immunoprotect_excell_Ig-like"/>
</dbReference>
<evidence type="ECO:0000256" key="1">
    <source>
        <dbReference type="ARBA" id="ARBA00022729"/>
    </source>
</evidence>
<feature type="domain" description="DUF5067" evidence="3">
    <location>
        <begin position="177"/>
        <end position="297"/>
    </location>
</feature>
<dbReference type="Pfam" id="PF16729">
    <property type="entry name" value="DUF5067"/>
    <property type="match status" value="1"/>
</dbReference>
<dbReference type="AlphaFoldDB" id="A0A0U2MZM3"/>
<dbReference type="Proteomes" id="UP000067523">
    <property type="component" value="Chromosome"/>
</dbReference>
<protein>
    <recommendedName>
        <fullName evidence="3">DUF5067 domain-containing protein</fullName>
    </recommendedName>
</protein>
<accession>A0A0U2MZM3</accession>
<dbReference type="PROSITE" id="PS51257">
    <property type="entry name" value="PROKAR_LIPOPROTEIN"/>
    <property type="match status" value="1"/>
</dbReference>
<dbReference type="InterPro" id="IPR031989">
    <property type="entry name" value="DUF5067"/>
</dbReference>
<dbReference type="RefSeq" id="WP_208928116.1">
    <property type="nucleotide sequence ID" value="NZ_CP013655.1"/>
</dbReference>
<reference evidence="5" key="1">
    <citation type="submission" date="2015-12" db="EMBL/GenBank/DDBJ databases">
        <authorList>
            <person name="Lauer A."/>
            <person name="Humrighouse B."/>
            <person name="Loparev V."/>
            <person name="Shewmaker P.L."/>
            <person name="Whitney A.M."/>
            <person name="McLaughlin R.W."/>
        </authorList>
    </citation>
    <scope>NUCLEOTIDE SEQUENCE [LARGE SCALE GENOMIC DNA]</scope>
    <source>
        <strain evidence="5">LMG 26678</strain>
    </source>
</reference>
<organism evidence="4 5">
    <name type="scientific">Enterococcus rotai</name>
    <dbReference type="NCBI Taxonomy" id="118060"/>
    <lineage>
        <taxon>Bacteria</taxon>
        <taxon>Bacillati</taxon>
        <taxon>Bacillota</taxon>
        <taxon>Bacilli</taxon>
        <taxon>Lactobacillales</taxon>
        <taxon>Enterococcaceae</taxon>
        <taxon>Enterococcus</taxon>
    </lineage>
</organism>
<keyword evidence="5" id="KW-1185">Reference proteome</keyword>
<gene>
    <name evidence="4" type="ORF">ATZ35_15910</name>
</gene>
<name>A0A0U2MZM3_9ENTE</name>